<evidence type="ECO:0000313" key="3">
    <source>
        <dbReference type="Proteomes" id="UP000003175"/>
    </source>
</evidence>
<protein>
    <recommendedName>
        <fullName evidence="1">Streptomycin biosynthesis protein StrF domain-containing protein</fullName>
    </recommendedName>
</protein>
<dbReference type="InterPro" id="IPR059123">
    <property type="entry name" value="StrF_dom"/>
</dbReference>
<name>A0ABN0DR97_9FIRM</name>
<feature type="domain" description="Streptomycin biosynthesis protein StrF" evidence="1">
    <location>
        <begin position="16"/>
        <end position="227"/>
    </location>
</feature>
<dbReference type="Pfam" id="PF13712">
    <property type="entry name" value="Glyco_tranf_2_5"/>
    <property type="match status" value="1"/>
</dbReference>
<reference evidence="2 3" key="1">
    <citation type="submission" date="2011-08" db="EMBL/GenBank/DDBJ databases">
        <title>The Genome Sequence of Selenomonas noxia F0398.</title>
        <authorList>
            <consortium name="The Broad Institute Genome Sequencing Platform"/>
            <person name="Earl A."/>
            <person name="Ward D."/>
            <person name="Feldgarden M."/>
            <person name="Gevers D."/>
            <person name="Izard J."/>
            <person name="Ganesan A."/>
            <person name="Blanton J.M."/>
            <person name="Baranova O.V."/>
            <person name="Tanner A.C."/>
            <person name="Dewhirst F.E."/>
            <person name="Young S.K."/>
            <person name="Zeng Q."/>
            <person name="Gargeya S."/>
            <person name="Fitzgerald M."/>
            <person name="Haas B."/>
            <person name="Abouelleil A."/>
            <person name="Alvarado L."/>
            <person name="Arachchi H.M."/>
            <person name="Berlin A."/>
            <person name="Brown A."/>
            <person name="Chapman S.B."/>
            <person name="Chen Z."/>
            <person name="Dunbar C."/>
            <person name="Freedman E."/>
            <person name="Gearin G."/>
            <person name="Gellesch M."/>
            <person name="Goldberg J."/>
            <person name="Griggs A."/>
            <person name="Gujja S."/>
            <person name="Heiman D."/>
            <person name="Howarth C."/>
            <person name="Larson L."/>
            <person name="Lui A."/>
            <person name="MacDonald P.J.P."/>
            <person name="Montmayeur A."/>
            <person name="Murphy C."/>
            <person name="Neiman D."/>
            <person name="Pearson M."/>
            <person name="Priest M."/>
            <person name="Roberts A."/>
            <person name="Saif S."/>
            <person name="Shea T."/>
            <person name="Shenoy N."/>
            <person name="Sisk P."/>
            <person name="Stolte C."/>
            <person name="Sykes S."/>
            <person name="Wortman J."/>
            <person name="Nusbaum C."/>
            <person name="Birren B."/>
        </authorList>
    </citation>
    <scope>NUCLEOTIDE SEQUENCE [LARGE SCALE GENOMIC DNA]</scope>
    <source>
        <strain evidence="2 3">F0398</strain>
    </source>
</reference>
<dbReference type="EMBL" id="ADGH01000004">
    <property type="protein sequence ID" value="EHG25472.1"/>
    <property type="molecule type" value="Genomic_DNA"/>
</dbReference>
<accession>A0ABN0DR97</accession>
<proteinExistence type="predicted"/>
<comment type="caution">
    <text evidence="2">The sequence shown here is derived from an EMBL/GenBank/DDBJ whole genome shotgun (WGS) entry which is preliminary data.</text>
</comment>
<sequence length="235" mass="27014">MKRDSNMKDLDQNRIAFITCVNDEDMYSECILYLKSLHIPSGMEVDYVPVRGAASMCAGYNKGALATDAKYKVYLHQDVLVVNKNIISDLLSIFEDPTIGLIGMIGCRSLPRSGVWWDGLRTYGRVLHHCEPESVVDSHCMEPDGAYIDVEAADGFYLAAQYGIRWREDLFTGWHLYDTSMCMEMKRHDLKVVVPNQEEDFWCIHCPHEKPLAPEYKRYQKIFLQEYGAELNPEV</sequence>
<evidence type="ECO:0000313" key="2">
    <source>
        <dbReference type="EMBL" id="EHG25472.1"/>
    </source>
</evidence>
<dbReference type="Gene3D" id="3.90.550.10">
    <property type="entry name" value="Spore Coat Polysaccharide Biosynthesis Protein SpsA, Chain A"/>
    <property type="match status" value="1"/>
</dbReference>
<organism evidence="2 3">
    <name type="scientific">Selenomonas noxia F0398</name>
    <dbReference type="NCBI Taxonomy" id="702437"/>
    <lineage>
        <taxon>Bacteria</taxon>
        <taxon>Bacillati</taxon>
        <taxon>Bacillota</taxon>
        <taxon>Negativicutes</taxon>
        <taxon>Selenomonadales</taxon>
        <taxon>Selenomonadaceae</taxon>
        <taxon>Selenomonas</taxon>
    </lineage>
</organism>
<dbReference type="InterPro" id="IPR029044">
    <property type="entry name" value="Nucleotide-diphossugar_trans"/>
</dbReference>
<gene>
    <name evidence="2" type="ORF">HMPREF9432_00852</name>
</gene>
<evidence type="ECO:0000259" key="1">
    <source>
        <dbReference type="Pfam" id="PF13712"/>
    </source>
</evidence>
<dbReference type="Proteomes" id="UP000003175">
    <property type="component" value="Unassembled WGS sequence"/>
</dbReference>
<keyword evidence="3" id="KW-1185">Reference proteome</keyword>
<dbReference type="RefSeq" id="WP_006696184.1">
    <property type="nucleotide sequence ID" value="NZ_JH376858.1"/>
</dbReference>